<gene>
    <name evidence="2" type="ORF">GL50803_005532</name>
</gene>
<organism evidence="2 3">
    <name type="scientific">Giardia intestinalis (strain ATCC 50803 / WB clone C6)</name>
    <name type="common">Giardia lamblia</name>
    <dbReference type="NCBI Taxonomy" id="184922"/>
    <lineage>
        <taxon>Eukaryota</taxon>
        <taxon>Metamonada</taxon>
        <taxon>Diplomonadida</taxon>
        <taxon>Hexamitidae</taxon>
        <taxon>Giardiinae</taxon>
        <taxon>Giardia</taxon>
    </lineage>
</organism>
<proteinExistence type="predicted"/>
<evidence type="ECO:0000313" key="3">
    <source>
        <dbReference type="Proteomes" id="UP000001548"/>
    </source>
</evidence>
<accession>D3KGP9</accession>
<keyword evidence="3" id="KW-1185">Reference proteome</keyword>
<comment type="caution">
    <text evidence="2">The sequence shown here is derived from an EMBL/GenBank/DDBJ whole genome shotgun (WGS) entry which is preliminary data.</text>
</comment>
<feature type="compositionally biased region" description="Basic and acidic residues" evidence="1">
    <location>
        <begin position="119"/>
        <end position="130"/>
    </location>
</feature>
<feature type="region of interest" description="Disordered" evidence="1">
    <location>
        <begin position="100"/>
        <end position="130"/>
    </location>
</feature>
<dbReference type="HOGENOM" id="CLU_1942089_0_0_1"/>
<evidence type="ECO:0000256" key="1">
    <source>
        <dbReference type="SAM" id="MobiDB-lite"/>
    </source>
</evidence>
<sequence length="130" mass="14597">MEISREIKALRSSLINIKSSLEHAHNPAFHYFTKELGNQLLSLNKLDQLMNKPNAAKEDFHKVLENTAAESFTLVFDNRKAFAQMDLSIFKGIEPMKGREAQAPSYAKQSPGAGSTDKTPPRELLNDPLR</sequence>
<name>D3KGP9_GIAIC</name>
<dbReference type="Proteomes" id="UP000001548">
    <property type="component" value="Unassembled WGS sequence"/>
</dbReference>
<dbReference type="AlphaFoldDB" id="D3KGP9"/>
<dbReference type="OMA" id="EYMEFGR"/>
<dbReference type="VEuPathDB" id="GiardiaDB:GL50803_5532"/>
<dbReference type="EMBL" id="AACB03000001">
    <property type="protein sequence ID" value="KAE8306109.1"/>
    <property type="molecule type" value="Genomic_DNA"/>
</dbReference>
<reference evidence="2 3" key="1">
    <citation type="journal article" date="2007" name="Science">
        <title>Genomic minimalism in the early diverging intestinal parasite Giardia lamblia.</title>
        <authorList>
            <person name="Morrison H.G."/>
            <person name="McArthur A.G."/>
            <person name="Gillin F.D."/>
            <person name="Aley S.B."/>
            <person name="Adam R.D."/>
            <person name="Olsen G.J."/>
            <person name="Best A.A."/>
            <person name="Cande W.Z."/>
            <person name="Chen F."/>
            <person name="Cipriano M.J."/>
            <person name="Davids B.J."/>
            <person name="Dawson S.C."/>
            <person name="Elmendorf H.G."/>
            <person name="Hehl A.B."/>
            <person name="Holder M.E."/>
            <person name="Huse S.M."/>
            <person name="Kim U.U."/>
            <person name="Lasek-Nesselquist E."/>
            <person name="Manning G."/>
            <person name="Nigam A."/>
            <person name="Nixon J.E."/>
            <person name="Palm D."/>
            <person name="Passamaneck N.E."/>
            <person name="Prabhu A."/>
            <person name="Reich C.I."/>
            <person name="Reiner D.S."/>
            <person name="Samuelson J."/>
            <person name="Svard S.G."/>
            <person name="Sogin M.L."/>
        </authorList>
    </citation>
    <scope>NUCLEOTIDE SEQUENCE [LARGE SCALE GENOMIC DNA]</scope>
    <source>
        <strain evidence="2 3">WB C6</strain>
    </source>
</reference>
<evidence type="ECO:0000313" key="2">
    <source>
        <dbReference type="EMBL" id="KAE8306109.1"/>
    </source>
</evidence>
<protein>
    <submittedName>
        <fullName evidence="2">Uncharacterized protein</fullName>
    </submittedName>
</protein>